<comment type="caution">
    <text evidence="1">The sequence shown here is derived from an EMBL/GenBank/DDBJ whole genome shotgun (WGS) entry which is preliminary data.</text>
</comment>
<evidence type="ECO:0000313" key="1">
    <source>
        <dbReference type="EMBL" id="MCI49164.1"/>
    </source>
</evidence>
<reference evidence="1 2" key="1">
    <citation type="journal article" date="2018" name="Front. Plant Sci.">
        <title>Red Clover (Trifolium pratense) and Zigzag Clover (T. medium) - A Picture of Genomic Similarities and Differences.</title>
        <authorList>
            <person name="Dluhosova J."/>
            <person name="Istvanek J."/>
            <person name="Nedelnik J."/>
            <person name="Repkova J."/>
        </authorList>
    </citation>
    <scope>NUCLEOTIDE SEQUENCE [LARGE SCALE GENOMIC DNA]</scope>
    <source>
        <strain evidence="2">cv. 10/8</strain>
        <tissue evidence="1">Leaf</tissue>
    </source>
</reference>
<keyword evidence="2" id="KW-1185">Reference proteome</keyword>
<proteinExistence type="predicted"/>
<keyword evidence="1" id="KW-0695">RNA-directed DNA polymerase</keyword>
<dbReference type="EMBL" id="LXQA010397033">
    <property type="protein sequence ID" value="MCI49164.1"/>
    <property type="molecule type" value="Genomic_DNA"/>
</dbReference>
<evidence type="ECO:0000313" key="2">
    <source>
        <dbReference type="Proteomes" id="UP000265520"/>
    </source>
</evidence>
<protein>
    <submittedName>
        <fullName evidence="1">LINE-1 reverse transcriptase like</fullName>
    </submittedName>
</protein>
<dbReference type="GO" id="GO:0003964">
    <property type="term" value="F:RNA-directed DNA polymerase activity"/>
    <property type="evidence" value="ECO:0007669"/>
    <property type="project" value="UniProtKB-KW"/>
</dbReference>
<keyword evidence="1" id="KW-0548">Nucleotidyltransferase</keyword>
<accession>A0A392SLU4</accession>
<name>A0A392SLU4_9FABA</name>
<dbReference type="AlphaFoldDB" id="A0A392SLU4"/>
<keyword evidence="1" id="KW-0808">Transferase</keyword>
<dbReference type="Proteomes" id="UP000265520">
    <property type="component" value="Unassembled WGS sequence"/>
</dbReference>
<feature type="non-terminal residue" evidence="1">
    <location>
        <position position="1"/>
    </location>
</feature>
<organism evidence="1 2">
    <name type="scientific">Trifolium medium</name>
    <dbReference type="NCBI Taxonomy" id="97028"/>
    <lineage>
        <taxon>Eukaryota</taxon>
        <taxon>Viridiplantae</taxon>
        <taxon>Streptophyta</taxon>
        <taxon>Embryophyta</taxon>
        <taxon>Tracheophyta</taxon>
        <taxon>Spermatophyta</taxon>
        <taxon>Magnoliopsida</taxon>
        <taxon>eudicotyledons</taxon>
        <taxon>Gunneridae</taxon>
        <taxon>Pentapetalae</taxon>
        <taxon>rosids</taxon>
        <taxon>fabids</taxon>
        <taxon>Fabales</taxon>
        <taxon>Fabaceae</taxon>
        <taxon>Papilionoideae</taxon>
        <taxon>50 kb inversion clade</taxon>
        <taxon>NPAAA clade</taxon>
        <taxon>Hologalegina</taxon>
        <taxon>IRL clade</taxon>
        <taxon>Trifolieae</taxon>
        <taxon>Trifolium</taxon>
    </lineage>
</organism>
<sequence>RGLKQGDPLAPFLFLLVAEGYGGAMRRAGELNLFKGFTIGREGPTISHLQYADDTLYRRSFGGKSLDYEGASSWV</sequence>